<dbReference type="SUPFAM" id="SSF88659">
    <property type="entry name" value="Sigma3 and sigma4 domains of RNA polymerase sigma factors"/>
    <property type="match status" value="1"/>
</dbReference>
<dbReference type="STRING" id="573321.SAMN04488505_102734"/>
<evidence type="ECO:0000259" key="5">
    <source>
        <dbReference type="Pfam" id="PF04542"/>
    </source>
</evidence>
<evidence type="ECO:0000256" key="1">
    <source>
        <dbReference type="ARBA" id="ARBA00010641"/>
    </source>
</evidence>
<accession>A0A1H7RUA4</accession>
<proteinExistence type="inferred from homology"/>
<protein>
    <submittedName>
        <fullName evidence="7">RNA polymerase sigma-70 factor, ECF subfamily</fullName>
    </submittedName>
</protein>
<comment type="similarity">
    <text evidence="1">Belongs to the sigma-70 factor family. ECF subfamily.</text>
</comment>
<dbReference type="InterPro" id="IPR039425">
    <property type="entry name" value="RNA_pol_sigma-70-like"/>
</dbReference>
<dbReference type="SUPFAM" id="SSF88946">
    <property type="entry name" value="Sigma2 domain of RNA polymerase sigma factors"/>
    <property type="match status" value="1"/>
</dbReference>
<evidence type="ECO:0000256" key="2">
    <source>
        <dbReference type="ARBA" id="ARBA00023015"/>
    </source>
</evidence>
<gene>
    <name evidence="7" type="ORF">SAMN04488505_102734</name>
</gene>
<dbReference type="InterPro" id="IPR013325">
    <property type="entry name" value="RNA_pol_sigma_r2"/>
</dbReference>
<evidence type="ECO:0000259" key="6">
    <source>
        <dbReference type="Pfam" id="PF08281"/>
    </source>
</evidence>
<keyword evidence="2" id="KW-0805">Transcription regulation</keyword>
<name>A0A1H7RUA4_9BACT</name>
<dbReference type="InterPro" id="IPR036388">
    <property type="entry name" value="WH-like_DNA-bd_sf"/>
</dbReference>
<feature type="domain" description="RNA polymerase sigma-70 region 2" evidence="5">
    <location>
        <begin position="25"/>
        <end position="99"/>
    </location>
</feature>
<dbReference type="Gene3D" id="1.10.10.10">
    <property type="entry name" value="Winged helix-like DNA-binding domain superfamily/Winged helix DNA-binding domain"/>
    <property type="match status" value="1"/>
</dbReference>
<dbReference type="GO" id="GO:0006352">
    <property type="term" value="P:DNA-templated transcription initiation"/>
    <property type="evidence" value="ECO:0007669"/>
    <property type="project" value="InterPro"/>
</dbReference>
<dbReference type="InterPro" id="IPR013324">
    <property type="entry name" value="RNA_pol_sigma_r3/r4-like"/>
</dbReference>
<evidence type="ECO:0000313" key="8">
    <source>
        <dbReference type="Proteomes" id="UP000198984"/>
    </source>
</evidence>
<dbReference type="Gene3D" id="1.10.1740.10">
    <property type="match status" value="1"/>
</dbReference>
<reference evidence="7 8" key="1">
    <citation type="submission" date="2016-10" db="EMBL/GenBank/DDBJ databases">
        <authorList>
            <person name="de Groot N.N."/>
        </authorList>
    </citation>
    <scope>NUCLEOTIDE SEQUENCE [LARGE SCALE GENOMIC DNA]</scope>
    <source>
        <strain evidence="7 8">DSM 21039</strain>
    </source>
</reference>
<dbReference type="InterPro" id="IPR014284">
    <property type="entry name" value="RNA_pol_sigma-70_dom"/>
</dbReference>
<evidence type="ECO:0000256" key="4">
    <source>
        <dbReference type="ARBA" id="ARBA00023163"/>
    </source>
</evidence>
<dbReference type="InterPro" id="IPR013249">
    <property type="entry name" value="RNA_pol_sigma70_r4_t2"/>
</dbReference>
<dbReference type="PANTHER" id="PTHR43133:SF46">
    <property type="entry name" value="RNA POLYMERASE SIGMA-70 FACTOR ECF SUBFAMILY"/>
    <property type="match status" value="1"/>
</dbReference>
<evidence type="ECO:0000313" key="7">
    <source>
        <dbReference type="EMBL" id="SEL63803.1"/>
    </source>
</evidence>
<dbReference type="InterPro" id="IPR007627">
    <property type="entry name" value="RNA_pol_sigma70_r2"/>
</dbReference>
<keyword evidence="4" id="KW-0804">Transcription</keyword>
<keyword evidence="8" id="KW-1185">Reference proteome</keyword>
<dbReference type="PANTHER" id="PTHR43133">
    <property type="entry name" value="RNA POLYMERASE ECF-TYPE SIGMA FACTO"/>
    <property type="match status" value="1"/>
</dbReference>
<dbReference type="GO" id="GO:0003677">
    <property type="term" value="F:DNA binding"/>
    <property type="evidence" value="ECO:0007669"/>
    <property type="project" value="InterPro"/>
</dbReference>
<sequence>MSVYEEDLILLQQLKAGTPEAFTAFYEKYRRYLMIVAASILEDEMEAQDLVQDFFVDFWERQLYMRIDPGQSKSEDVVIKGYVHKVVYNRCMDRLTARKAKQKRIAHMPVQDEACAPEIRMEIAEWQQQLSWSLKTAIAQIPPLSARVFELSYIQRKSRIEVAMEMGVSPNTVKNQLLRAMKILRHHLKKG</sequence>
<evidence type="ECO:0000256" key="3">
    <source>
        <dbReference type="ARBA" id="ARBA00023082"/>
    </source>
</evidence>
<dbReference type="GO" id="GO:0016987">
    <property type="term" value="F:sigma factor activity"/>
    <property type="evidence" value="ECO:0007669"/>
    <property type="project" value="UniProtKB-KW"/>
</dbReference>
<feature type="domain" description="RNA polymerase sigma factor 70 region 4 type 2" evidence="6">
    <location>
        <begin position="133"/>
        <end position="183"/>
    </location>
</feature>
<dbReference type="AlphaFoldDB" id="A0A1H7RUA4"/>
<organism evidence="7 8">
    <name type="scientific">Chitinophaga rupis</name>
    <dbReference type="NCBI Taxonomy" id="573321"/>
    <lineage>
        <taxon>Bacteria</taxon>
        <taxon>Pseudomonadati</taxon>
        <taxon>Bacteroidota</taxon>
        <taxon>Chitinophagia</taxon>
        <taxon>Chitinophagales</taxon>
        <taxon>Chitinophagaceae</taxon>
        <taxon>Chitinophaga</taxon>
    </lineage>
</organism>
<dbReference type="Pfam" id="PF08281">
    <property type="entry name" value="Sigma70_r4_2"/>
    <property type="match status" value="1"/>
</dbReference>
<dbReference type="Proteomes" id="UP000198984">
    <property type="component" value="Unassembled WGS sequence"/>
</dbReference>
<keyword evidence="3" id="KW-0731">Sigma factor</keyword>
<dbReference type="NCBIfam" id="TIGR02937">
    <property type="entry name" value="sigma70-ECF"/>
    <property type="match status" value="1"/>
</dbReference>
<dbReference type="EMBL" id="FOBB01000002">
    <property type="protein sequence ID" value="SEL63803.1"/>
    <property type="molecule type" value="Genomic_DNA"/>
</dbReference>
<dbReference type="Pfam" id="PF04542">
    <property type="entry name" value="Sigma70_r2"/>
    <property type="match status" value="1"/>
</dbReference>